<dbReference type="InterPro" id="IPR036890">
    <property type="entry name" value="HATPase_C_sf"/>
</dbReference>
<evidence type="ECO:0000256" key="5">
    <source>
        <dbReference type="ARBA" id="ARBA00022777"/>
    </source>
</evidence>
<dbReference type="Pfam" id="PF01584">
    <property type="entry name" value="CheW"/>
    <property type="match status" value="1"/>
</dbReference>
<dbReference type="PROSITE" id="PS50894">
    <property type="entry name" value="HPT"/>
    <property type="match status" value="1"/>
</dbReference>
<dbReference type="InterPro" id="IPR004105">
    <property type="entry name" value="CheA-like_dim"/>
</dbReference>
<dbReference type="SMART" id="SM00260">
    <property type="entry name" value="CheW"/>
    <property type="match status" value="1"/>
</dbReference>
<dbReference type="SUPFAM" id="SSF47226">
    <property type="entry name" value="Histidine-containing phosphotransfer domain, HPT domain"/>
    <property type="match status" value="1"/>
</dbReference>
<dbReference type="Gene3D" id="3.30.565.10">
    <property type="entry name" value="Histidine kinase-like ATPase, C-terminal domain"/>
    <property type="match status" value="1"/>
</dbReference>
<keyword evidence="6" id="KW-0902">Two-component regulatory system</keyword>
<dbReference type="InterPro" id="IPR002545">
    <property type="entry name" value="CheW-lke_dom"/>
</dbReference>
<evidence type="ECO:0000259" key="8">
    <source>
        <dbReference type="PROSITE" id="PS50109"/>
    </source>
</evidence>
<evidence type="ECO:0000256" key="3">
    <source>
        <dbReference type="ARBA" id="ARBA00022553"/>
    </source>
</evidence>
<dbReference type="PANTHER" id="PTHR43395">
    <property type="entry name" value="SENSOR HISTIDINE KINASE CHEA"/>
    <property type="match status" value="1"/>
</dbReference>
<dbReference type="Proteomes" id="UP001017257">
    <property type="component" value="Chromosome"/>
</dbReference>
<evidence type="ECO:0000256" key="6">
    <source>
        <dbReference type="ARBA" id="ARBA00023012"/>
    </source>
</evidence>
<evidence type="ECO:0000313" key="11">
    <source>
        <dbReference type="EMBL" id="UVF17586.1"/>
    </source>
</evidence>
<keyword evidence="4" id="KW-0808">Transferase</keyword>
<organism evidence="11 12">
    <name type="scientific">Microvirga terrae</name>
    <dbReference type="NCBI Taxonomy" id="2740529"/>
    <lineage>
        <taxon>Bacteria</taxon>
        <taxon>Pseudomonadati</taxon>
        <taxon>Pseudomonadota</taxon>
        <taxon>Alphaproteobacteria</taxon>
        <taxon>Hyphomicrobiales</taxon>
        <taxon>Methylobacteriaceae</taxon>
        <taxon>Microvirga</taxon>
    </lineage>
</organism>
<gene>
    <name evidence="11" type="ORF">HPT29_013635</name>
</gene>
<dbReference type="SUPFAM" id="SSF47384">
    <property type="entry name" value="Homodimeric domain of signal transducing histidine kinase"/>
    <property type="match status" value="1"/>
</dbReference>
<keyword evidence="3 7" id="KW-0597">Phosphoprotein</keyword>
<dbReference type="InterPro" id="IPR003594">
    <property type="entry name" value="HATPase_dom"/>
</dbReference>
<dbReference type="InterPro" id="IPR036097">
    <property type="entry name" value="HisK_dim/P_sf"/>
</dbReference>
<reference evidence="11" key="1">
    <citation type="submission" date="2022-08" db="EMBL/GenBank/DDBJ databases">
        <title>Microvirga terrae sp. nov., isolated from soil.</title>
        <authorList>
            <person name="Kim K.H."/>
            <person name="Seo Y.L."/>
            <person name="Kim J.M."/>
            <person name="Lee J.K."/>
            <person name="Han D.M."/>
            <person name="Jeon C.O."/>
        </authorList>
    </citation>
    <scope>NUCLEOTIDE SEQUENCE</scope>
    <source>
        <strain evidence="11">R24</strain>
    </source>
</reference>
<evidence type="ECO:0000256" key="1">
    <source>
        <dbReference type="ARBA" id="ARBA00000085"/>
    </source>
</evidence>
<name>A0ABY5RMH2_9HYPH</name>
<dbReference type="InterPro" id="IPR008207">
    <property type="entry name" value="Sig_transdc_His_kin_Hpt_dom"/>
</dbReference>
<comment type="catalytic activity">
    <reaction evidence="1">
        <text>ATP + protein L-histidine = ADP + protein N-phospho-L-histidine.</text>
        <dbReference type="EC" id="2.7.13.3"/>
    </reaction>
</comment>
<dbReference type="InterPro" id="IPR005467">
    <property type="entry name" value="His_kinase_dom"/>
</dbReference>
<evidence type="ECO:0000259" key="9">
    <source>
        <dbReference type="PROSITE" id="PS50851"/>
    </source>
</evidence>
<evidence type="ECO:0000313" key="12">
    <source>
        <dbReference type="Proteomes" id="UP001017257"/>
    </source>
</evidence>
<feature type="modified residue" description="Phosphohistidine" evidence="7">
    <location>
        <position position="44"/>
    </location>
</feature>
<sequence length="665" mass="70986">MDDLLQHFVVEARELTQQATDDLLNLEREPSVAAHLDSAFRAVHTLKGSVGLFDFAPMGLALHAAEDLLGALKGARARIEIDADVIDLLLDCVGQTERWIAAIEQTGLLPPDAADEGYRLARALRSQLDGEAAPDGPAISDADGGWIEDLLAAGSRRADPLQNSVPRTAIRYTPRADCFFAGDDPLALLRSVPDLVHVRATYQAPWPPEAEIDPFACNLRLEALSTAGYEAVKAVFRFVPDQVVIFDVTGRDTAGGAEAGRDGSATREGRSAVAGSSRTLRVDAARVDRLADLVGEMVIAKNELAHVAAMSDGAGAREDLVRSVAACQATIDRLVADMHRAVMDVRMMSMREIFRRFPRAVRESAGQLGTLVEFSIEGEDVEADKSVTEGLSEPLLHVLRNAVAHGGEPEAVRLGAGKPAEVRIVLRARRDGDRLVVEVSDDGRGIDPELVRRAAHERGVAPADRIETMSDAEVTDLIFAPGFSTASDVTDLSGRGVGMDAVRSAVERLGGQVAVQSRPGHGTTIRFSLPLSVVMTKVMTVHVGSETYGIPIEGVLETAYLPASRIIPIQGAEAFVLRDRTIPLVRLTDLLRIPRGRDGEGGTKVLVMWVGGERVGIAVDGFGGRLDILMRPMAGLLAGLPGVIGTTLMGDGSVLMILDIPELIG</sequence>
<dbReference type="PROSITE" id="PS50851">
    <property type="entry name" value="CHEW"/>
    <property type="match status" value="1"/>
</dbReference>
<accession>A0ABY5RMH2</accession>
<dbReference type="Gene3D" id="1.20.120.160">
    <property type="entry name" value="HPT domain"/>
    <property type="match status" value="1"/>
</dbReference>
<feature type="domain" description="CheW-like" evidence="9">
    <location>
        <begin position="535"/>
        <end position="665"/>
    </location>
</feature>
<evidence type="ECO:0000256" key="7">
    <source>
        <dbReference type="PROSITE-ProRule" id="PRU00110"/>
    </source>
</evidence>
<dbReference type="SMART" id="SM00387">
    <property type="entry name" value="HATPase_c"/>
    <property type="match status" value="1"/>
</dbReference>
<dbReference type="CDD" id="cd00088">
    <property type="entry name" value="HPT"/>
    <property type="match status" value="1"/>
</dbReference>
<dbReference type="InterPro" id="IPR004358">
    <property type="entry name" value="Sig_transdc_His_kin-like_C"/>
</dbReference>
<dbReference type="SUPFAM" id="SSF55874">
    <property type="entry name" value="ATPase domain of HSP90 chaperone/DNA topoisomerase II/histidine kinase"/>
    <property type="match status" value="1"/>
</dbReference>
<dbReference type="InterPro" id="IPR036061">
    <property type="entry name" value="CheW-like_dom_sf"/>
</dbReference>
<keyword evidence="5" id="KW-0418">Kinase</keyword>
<keyword evidence="12" id="KW-1185">Reference proteome</keyword>
<dbReference type="SUPFAM" id="SSF50341">
    <property type="entry name" value="CheW-like"/>
    <property type="match status" value="1"/>
</dbReference>
<feature type="domain" description="HPt" evidence="10">
    <location>
        <begin position="1"/>
        <end position="103"/>
    </location>
</feature>
<dbReference type="InterPro" id="IPR036641">
    <property type="entry name" value="HPT_dom_sf"/>
</dbReference>
<dbReference type="InterPro" id="IPR037006">
    <property type="entry name" value="CheA-like_homodim_sf"/>
</dbReference>
<dbReference type="EC" id="2.7.13.3" evidence="2"/>
<dbReference type="Pfam" id="PF02895">
    <property type="entry name" value="H-kinase_dim"/>
    <property type="match status" value="1"/>
</dbReference>
<dbReference type="Gene3D" id="2.30.30.40">
    <property type="entry name" value="SH3 Domains"/>
    <property type="match status" value="1"/>
</dbReference>
<proteinExistence type="predicted"/>
<evidence type="ECO:0000259" key="10">
    <source>
        <dbReference type="PROSITE" id="PS50894"/>
    </source>
</evidence>
<feature type="domain" description="Histidine kinase" evidence="8">
    <location>
        <begin position="331"/>
        <end position="533"/>
    </location>
</feature>
<dbReference type="Pfam" id="PF01627">
    <property type="entry name" value="Hpt"/>
    <property type="match status" value="1"/>
</dbReference>
<dbReference type="Pfam" id="PF02518">
    <property type="entry name" value="HATPase_c"/>
    <property type="match status" value="1"/>
</dbReference>
<dbReference type="RefSeq" id="WP_173945602.1">
    <property type="nucleotide sequence ID" value="NZ_CP102845.1"/>
</dbReference>
<dbReference type="PROSITE" id="PS50109">
    <property type="entry name" value="HIS_KIN"/>
    <property type="match status" value="1"/>
</dbReference>
<dbReference type="SMART" id="SM00073">
    <property type="entry name" value="HPT"/>
    <property type="match status" value="1"/>
</dbReference>
<dbReference type="PANTHER" id="PTHR43395:SF1">
    <property type="entry name" value="CHEMOTAXIS PROTEIN CHEA"/>
    <property type="match status" value="1"/>
</dbReference>
<dbReference type="InterPro" id="IPR051315">
    <property type="entry name" value="Bact_Chemotaxis_CheA"/>
</dbReference>
<dbReference type="EMBL" id="CP102845">
    <property type="protein sequence ID" value="UVF17586.1"/>
    <property type="molecule type" value="Genomic_DNA"/>
</dbReference>
<protein>
    <recommendedName>
        <fullName evidence="2">histidine kinase</fullName>
        <ecNumber evidence="2">2.7.13.3</ecNumber>
    </recommendedName>
</protein>
<dbReference type="PRINTS" id="PR00344">
    <property type="entry name" value="BCTRLSENSOR"/>
</dbReference>
<evidence type="ECO:0000256" key="2">
    <source>
        <dbReference type="ARBA" id="ARBA00012438"/>
    </source>
</evidence>
<dbReference type="SMART" id="SM01231">
    <property type="entry name" value="H-kinase_dim"/>
    <property type="match status" value="1"/>
</dbReference>
<evidence type="ECO:0000256" key="4">
    <source>
        <dbReference type="ARBA" id="ARBA00022679"/>
    </source>
</evidence>
<dbReference type="Gene3D" id="1.10.287.560">
    <property type="entry name" value="Histidine kinase CheA-like, homodimeric domain"/>
    <property type="match status" value="1"/>
</dbReference>